<dbReference type="GO" id="GO:0003676">
    <property type="term" value="F:nucleic acid binding"/>
    <property type="evidence" value="ECO:0007669"/>
    <property type="project" value="InterPro"/>
</dbReference>
<dbReference type="RefSeq" id="WP_190615091.1">
    <property type="nucleotide sequence ID" value="NZ_AP018712.1"/>
</dbReference>
<dbReference type="Gene3D" id="3.90.1640.30">
    <property type="match status" value="1"/>
</dbReference>
<feature type="domain" description="RecJ OB" evidence="8">
    <location>
        <begin position="468"/>
        <end position="555"/>
    </location>
</feature>
<dbReference type="GO" id="GO:0006281">
    <property type="term" value="P:DNA repair"/>
    <property type="evidence" value="ECO:0007669"/>
    <property type="project" value="InterPro"/>
</dbReference>
<keyword evidence="5 9" id="KW-0269">Exonuclease</keyword>
<keyword evidence="10" id="KW-1185">Reference proteome</keyword>
<comment type="similarity">
    <text evidence="1">Belongs to the RecJ family.</text>
</comment>
<dbReference type="PANTHER" id="PTHR30255:SF2">
    <property type="entry name" value="SINGLE-STRANDED-DNA-SPECIFIC EXONUCLEASE RECJ"/>
    <property type="match status" value="1"/>
</dbReference>
<keyword evidence="3" id="KW-0540">Nuclease</keyword>
<evidence type="ECO:0000256" key="4">
    <source>
        <dbReference type="ARBA" id="ARBA00022801"/>
    </source>
</evidence>
<dbReference type="Pfam" id="PF01368">
    <property type="entry name" value="DHH"/>
    <property type="match status" value="1"/>
</dbReference>
<dbReference type="Gene3D" id="3.10.310.30">
    <property type="match status" value="1"/>
</dbReference>
<proteinExistence type="inferred from homology"/>
<evidence type="ECO:0000259" key="8">
    <source>
        <dbReference type="Pfam" id="PF17768"/>
    </source>
</evidence>
<dbReference type="SUPFAM" id="SSF64182">
    <property type="entry name" value="DHH phosphoesterases"/>
    <property type="match status" value="1"/>
</dbReference>
<organism evidence="9 10">
    <name type="scientific">Tepiditoga spiralis</name>
    <dbReference type="NCBI Taxonomy" id="2108365"/>
    <lineage>
        <taxon>Bacteria</taxon>
        <taxon>Thermotogati</taxon>
        <taxon>Thermotogota</taxon>
        <taxon>Thermotogae</taxon>
        <taxon>Petrotogales</taxon>
        <taxon>Petrotogaceae</taxon>
        <taxon>Tepiditoga</taxon>
    </lineage>
</organism>
<evidence type="ECO:0000256" key="3">
    <source>
        <dbReference type="ARBA" id="ARBA00022722"/>
    </source>
</evidence>
<dbReference type="InterPro" id="IPR003156">
    <property type="entry name" value="DHHA1_dom"/>
</dbReference>
<evidence type="ECO:0000256" key="2">
    <source>
        <dbReference type="ARBA" id="ARBA00019841"/>
    </source>
</evidence>
<feature type="domain" description="DDH" evidence="6">
    <location>
        <begin position="87"/>
        <end position="236"/>
    </location>
</feature>
<evidence type="ECO:0000259" key="7">
    <source>
        <dbReference type="Pfam" id="PF02272"/>
    </source>
</evidence>
<dbReference type="InterPro" id="IPR041122">
    <property type="entry name" value="RecJ_OB"/>
</dbReference>
<evidence type="ECO:0000256" key="5">
    <source>
        <dbReference type="ARBA" id="ARBA00022839"/>
    </source>
</evidence>
<keyword evidence="4" id="KW-0378">Hydrolase</keyword>
<dbReference type="KEGG" id="ocy:OSSY52_00890"/>
<gene>
    <name evidence="9" type="ORF">OSSY52_00890</name>
</gene>
<feature type="domain" description="DHHA1" evidence="7">
    <location>
        <begin position="354"/>
        <end position="451"/>
    </location>
</feature>
<evidence type="ECO:0000259" key="6">
    <source>
        <dbReference type="Pfam" id="PF01368"/>
    </source>
</evidence>
<sequence length="1035" mass="118379">MKSIWRIFWDTNDPNYERNLKVSRSISNGAKVSEFLAKLMVSRGITNTEEAIKFLNPSEKDVIDPFKLKDMDKAVDLLLNILSKKEKIVVFGDYDVDGVTAASTLYLGLRDLGYDVEAYIPSRLEEGYSLNVEAIEEFKNNGFNNIITVDCGITSIVEVKYAKNLGMKVIVTDHHEQQEVLPPADAVINPKRRDTSYPFRGLAGVGVAFKLLLAISSKIKSNFNPYDYIDLVAVGTIADIVPLLSENRYFVKLGIEKLKTNPLPGLNGLLKELKVSNSEIKSNIIAYKVAPKINAAGRMADAVTAFNLLISKDKEEINKYVLALLKLNTKRQAKEKEIYLFALSLMDVNPKLKNDKVIVLSGENWHLGVLGIVASKLSAQFNKPVLMISKEGEFGKGSSRSPQGINLIEIFKRASEKGVFKEFGGHELAAGFTTYSSKIEELRIAVNNAYKEIYGDSKPTLEVSIDSEIDKIWSNFFDDIKKLEPYGYKNPEPTFFIKNMHIENLKFFGTAVESFAGKSRDKDYIMDTIGYGLSQKLKDIRFNGPTSINIDAVGNFREEPAFNSKRTFLKFYLKDLSLIEKNNKYLSLNEFDVNSLLNEEISKVSKIKAIINNLNSKKVAMFLPSKVKYAVIMKKIVESLNKNKKIIIVGSSHVNLKHTYNIISSYISPTIICYNKKSKLSIKNLNEKNIIFITVPSFFKNLKMFTGNKFDFIVDEPFYSVAHPAVKSIKEYSEFRKFLNYKEDNISILGSIYHETLKEFLKVAGYKVLISNINQSNFEIIKEKKKLNEVLKDYLNSYNKKIIVINNRKKQELIKNFIVEKLNIPEETIKIFNEDIEFSKKLMLREKLKKTSSNILITSYSNNGLGMKISDKKPVFILLEPPKTRLELIDLVSNWNVNNYHVNIVLAYDNKFKMRLNYEYAKEYPSQNILKQSFDFIKNNPDLKETDIIKNLFKDDREIGKIVLDELIDSGLILNSSGKYEVLDEFDLKLLHKSIKIKESILDNWIIKETIDFFKDVDTKKFMQMLKTNITEIRR</sequence>
<dbReference type="InParanoid" id="A0A7G1G1C1"/>
<reference evidence="9 10" key="1">
    <citation type="submission" date="2018-06" db="EMBL/GenBank/DDBJ databases">
        <title>Genome sequencing of Oceanotoga sp. sy52.</title>
        <authorList>
            <person name="Mori K."/>
        </authorList>
    </citation>
    <scope>NUCLEOTIDE SEQUENCE [LARGE SCALE GENOMIC DNA]</scope>
    <source>
        <strain evidence="10">sy52</strain>
    </source>
</reference>
<dbReference type="FunCoup" id="A0A7G1G1C1">
    <property type="interactions" value="350"/>
</dbReference>
<dbReference type="Proteomes" id="UP000516361">
    <property type="component" value="Chromosome"/>
</dbReference>
<evidence type="ECO:0000313" key="9">
    <source>
        <dbReference type="EMBL" id="BBE29948.1"/>
    </source>
</evidence>
<dbReference type="NCBIfam" id="TIGR00644">
    <property type="entry name" value="recJ"/>
    <property type="match status" value="1"/>
</dbReference>
<dbReference type="GO" id="GO:0008409">
    <property type="term" value="F:5'-3' exonuclease activity"/>
    <property type="evidence" value="ECO:0007669"/>
    <property type="project" value="InterPro"/>
</dbReference>
<dbReference type="InterPro" id="IPR004610">
    <property type="entry name" value="RecJ"/>
</dbReference>
<name>A0A7G1G1C1_9BACT</name>
<dbReference type="AlphaFoldDB" id="A0A7G1G1C1"/>
<accession>A0A7G1G1C1</accession>
<protein>
    <recommendedName>
        <fullName evidence="2">Single-stranded-DNA-specific exonuclease RecJ</fullName>
    </recommendedName>
</protein>
<dbReference type="InterPro" id="IPR001667">
    <property type="entry name" value="DDH_dom"/>
</dbReference>
<dbReference type="InterPro" id="IPR051673">
    <property type="entry name" value="SSDNA_exonuclease_RecJ"/>
</dbReference>
<evidence type="ECO:0000313" key="10">
    <source>
        <dbReference type="Proteomes" id="UP000516361"/>
    </source>
</evidence>
<dbReference type="Pfam" id="PF17768">
    <property type="entry name" value="RecJ_OB"/>
    <property type="match status" value="1"/>
</dbReference>
<evidence type="ECO:0000256" key="1">
    <source>
        <dbReference type="ARBA" id="ARBA00005915"/>
    </source>
</evidence>
<dbReference type="EMBL" id="AP018712">
    <property type="protein sequence ID" value="BBE29948.1"/>
    <property type="molecule type" value="Genomic_DNA"/>
</dbReference>
<dbReference type="InterPro" id="IPR038763">
    <property type="entry name" value="DHH_sf"/>
</dbReference>
<dbReference type="Pfam" id="PF02272">
    <property type="entry name" value="DHHA1"/>
    <property type="match status" value="1"/>
</dbReference>
<dbReference type="GO" id="GO:0006310">
    <property type="term" value="P:DNA recombination"/>
    <property type="evidence" value="ECO:0007669"/>
    <property type="project" value="InterPro"/>
</dbReference>
<dbReference type="PANTHER" id="PTHR30255">
    <property type="entry name" value="SINGLE-STRANDED-DNA-SPECIFIC EXONUCLEASE RECJ"/>
    <property type="match status" value="1"/>
</dbReference>